<dbReference type="InterPro" id="IPR029058">
    <property type="entry name" value="AB_hydrolase_fold"/>
</dbReference>
<evidence type="ECO:0000259" key="2">
    <source>
        <dbReference type="Pfam" id="PF13401"/>
    </source>
</evidence>
<dbReference type="EMBL" id="CP137310">
    <property type="protein sequence ID" value="WQF84701.1"/>
    <property type="molecule type" value="Genomic_DNA"/>
</dbReference>
<dbReference type="GeneID" id="87946218"/>
<dbReference type="Gene3D" id="3.40.50.1820">
    <property type="entry name" value="alpha/beta hydrolase"/>
    <property type="match status" value="1"/>
</dbReference>
<dbReference type="InterPro" id="IPR052374">
    <property type="entry name" value="SERAC1"/>
</dbReference>
<keyword evidence="4" id="KW-1185">Reference proteome</keyword>
<gene>
    <name evidence="3" type="ORF">CDEST_09715</name>
</gene>
<dbReference type="PANTHER" id="PTHR48182">
    <property type="entry name" value="PROTEIN SERAC1"/>
    <property type="match status" value="1"/>
</dbReference>
<evidence type="ECO:0000313" key="4">
    <source>
        <dbReference type="Proteomes" id="UP001322277"/>
    </source>
</evidence>
<accession>A0AAX4IP96</accession>
<dbReference type="InterPro" id="IPR049945">
    <property type="entry name" value="AAA_22"/>
</dbReference>
<name>A0AAX4IP96_9PEZI</name>
<proteinExistence type="predicted"/>
<dbReference type="Pfam" id="PF13401">
    <property type="entry name" value="AAA_22"/>
    <property type="match status" value="1"/>
</dbReference>
<evidence type="ECO:0000313" key="3">
    <source>
        <dbReference type="EMBL" id="WQF84701.1"/>
    </source>
</evidence>
<evidence type="ECO:0000256" key="1">
    <source>
        <dbReference type="SAM" id="MobiDB-lite"/>
    </source>
</evidence>
<reference evidence="4" key="1">
    <citation type="journal article" date="2023" name="bioRxiv">
        <title>Complete genome of the Medicago anthracnose fungus, Colletotrichum destructivum, reveals a mini-chromosome-like region within a core chromosome.</title>
        <authorList>
            <person name="Lapalu N."/>
            <person name="Simon A."/>
            <person name="Lu A."/>
            <person name="Plaumann P.-L."/>
            <person name="Amselem J."/>
            <person name="Pigne S."/>
            <person name="Auger A."/>
            <person name="Koch C."/>
            <person name="Dallery J.-F."/>
            <person name="O'Connell R.J."/>
        </authorList>
    </citation>
    <scope>NUCLEOTIDE SEQUENCE [LARGE SCALE GENOMIC DNA]</scope>
    <source>
        <strain evidence="4">CBS 520.97</strain>
    </source>
</reference>
<dbReference type="SUPFAM" id="SSF48452">
    <property type="entry name" value="TPR-like"/>
    <property type="match status" value="2"/>
</dbReference>
<dbReference type="Gene3D" id="1.25.40.10">
    <property type="entry name" value="Tetratricopeptide repeat domain"/>
    <property type="match status" value="1"/>
</dbReference>
<dbReference type="Gene3D" id="3.40.50.300">
    <property type="entry name" value="P-loop containing nucleotide triphosphate hydrolases"/>
    <property type="match status" value="1"/>
</dbReference>
<dbReference type="SUPFAM" id="SSF52540">
    <property type="entry name" value="P-loop containing nucleoside triphosphate hydrolases"/>
    <property type="match status" value="1"/>
</dbReference>
<feature type="compositionally biased region" description="Polar residues" evidence="1">
    <location>
        <begin position="1"/>
        <end position="12"/>
    </location>
</feature>
<dbReference type="GO" id="GO:0016887">
    <property type="term" value="F:ATP hydrolysis activity"/>
    <property type="evidence" value="ECO:0007669"/>
    <property type="project" value="InterPro"/>
</dbReference>
<sequence>MDKTQENNNKPPTASPAVDRFNVPDIPPQDQGLKVLHDPKDVDAIDVDIVAVHGIMANPTSTWKHSKTGTNWLADPSMLPESLKEHGVRIMAFGYESKWFGRGSVRQSLSNLATDLLQALNQKREHCPQRPIIFIAHCFGGLVAQKAYTMAALQEGDYPGIWKSTKGMMFLGTPHSGVNDGTNLTKQGQIYDAIVARKLEVQDNVLLTVARDNDVLVDAVSEFARKVSTSAPPPMLFSFYELKPTNLGAIVGQKFVPEFVVGQSSATLLGYEKQGLALDHFGINKFEDNQDNNYQKVSWRILKMVREAKADSLSKTRGISASPGLLATTGDTPSQGSDNNRISVLPAILRKRDYFAPRDGILDRIEEKLSSKRGAVALCGESGSGKTHVAVEYADRHVRNNGVSNCHLFWVNASSPEEFEASYRRIGNKLRVPTAGVGHEAYLAAVAEHLIREEEWLMVLDGFNDGDALVLTNPGSGHEPRNLQTFLPKFSDSRRLLVTTVNRTVANRLVKEKYVLGVGDLSEDDASRLLLGRVTKDPVRKKRINDIIGIVGDSAGALELVRLFGKLSNKAVCSSEMLDTLRKQTKGGTEDEQTPKPVWDLLFRHLKSKNADTAYWLHVIGLLDVQMIPSIFFSANDKRGRLRDLVDVGLVEAADGRGFYRIPAFFRHCLQSSLSEKHRQNAEGAALQSVKMRFVDDDRGALLPVALAALRLEPSRTETRREQEALREDVAVYRRQRQSSLSLGIGYLAANDDLGWSSVPLGLGDRTVKAIEAAPPVQEIFGLPFPTKRALSEGHGGAVQNRPLLLPTRRQTGPEWEKKLTELRRDSDTAARLLTEEHPTKGSEDATAIYRRVIDGYSAEPHEYLKLAGLQYNLAIAQGSKGMVDDAAATFRQALQTILSGDSSSRTRNPEARRRYYRIYTDLASLYAAHGRLAEAQEAFLHILPSQAAELGRDDAQTLRTRGAFARLLLDRGETELAGRELGRVLEASERVLGPAHRDTLATRCGVARHLAGCGRREEALAMGRSVLGEQERVLGRSHRETAATRQLLEELRSPSTT</sequence>
<dbReference type="InterPro" id="IPR027417">
    <property type="entry name" value="P-loop_NTPase"/>
</dbReference>
<organism evidence="3 4">
    <name type="scientific">Colletotrichum destructivum</name>
    <dbReference type="NCBI Taxonomy" id="34406"/>
    <lineage>
        <taxon>Eukaryota</taxon>
        <taxon>Fungi</taxon>
        <taxon>Dikarya</taxon>
        <taxon>Ascomycota</taxon>
        <taxon>Pezizomycotina</taxon>
        <taxon>Sordariomycetes</taxon>
        <taxon>Hypocreomycetidae</taxon>
        <taxon>Glomerellales</taxon>
        <taxon>Glomerellaceae</taxon>
        <taxon>Colletotrichum</taxon>
        <taxon>Colletotrichum destructivum species complex</taxon>
    </lineage>
</organism>
<protein>
    <submittedName>
        <fullName evidence="3">Tetratricopeptide-like helical domain superfamily, alpha/Beta hydrolase</fullName>
    </submittedName>
</protein>
<dbReference type="RefSeq" id="XP_062781925.1">
    <property type="nucleotide sequence ID" value="XM_062925874.1"/>
</dbReference>
<dbReference type="PANTHER" id="PTHR48182:SF3">
    <property type="entry name" value="DUF676 DOMAIN-CONTAINING PROTEIN"/>
    <property type="match status" value="1"/>
</dbReference>
<feature type="region of interest" description="Disordered" evidence="1">
    <location>
        <begin position="1"/>
        <end position="29"/>
    </location>
</feature>
<dbReference type="AlphaFoldDB" id="A0AAX4IP96"/>
<dbReference type="InterPro" id="IPR011990">
    <property type="entry name" value="TPR-like_helical_dom_sf"/>
</dbReference>
<dbReference type="Proteomes" id="UP001322277">
    <property type="component" value="Chromosome 6"/>
</dbReference>
<dbReference type="SUPFAM" id="SSF53474">
    <property type="entry name" value="alpha/beta-Hydrolases"/>
    <property type="match status" value="1"/>
</dbReference>
<dbReference type="KEGG" id="cdet:87946218"/>
<feature type="domain" description="ORC1/DEAH AAA+ ATPase" evidence="2">
    <location>
        <begin position="372"/>
        <end position="461"/>
    </location>
</feature>